<dbReference type="SUPFAM" id="SSF88659">
    <property type="entry name" value="Sigma3 and sigma4 domains of RNA polymerase sigma factors"/>
    <property type="match status" value="1"/>
</dbReference>
<dbReference type="Gene3D" id="1.10.1740.10">
    <property type="match status" value="1"/>
</dbReference>
<dbReference type="InterPro" id="IPR052704">
    <property type="entry name" value="ECF_Sigma-70_Domain"/>
</dbReference>
<keyword evidence="4" id="KW-0731">Sigma factor</keyword>
<dbReference type="InterPro" id="IPR013249">
    <property type="entry name" value="RNA_pol_sigma70_r4_t2"/>
</dbReference>
<dbReference type="PANTHER" id="PTHR30173:SF36">
    <property type="entry name" value="ECF RNA POLYMERASE SIGMA FACTOR SIGJ"/>
    <property type="match status" value="1"/>
</dbReference>
<dbReference type="NCBIfam" id="NF007214">
    <property type="entry name" value="PRK09636.1"/>
    <property type="match status" value="1"/>
</dbReference>
<dbReference type="Gene3D" id="3.10.450.50">
    <property type="match status" value="1"/>
</dbReference>
<evidence type="ECO:0000256" key="1">
    <source>
        <dbReference type="ARBA" id="ARBA00010641"/>
    </source>
</evidence>
<evidence type="ECO:0000259" key="6">
    <source>
        <dbReference type="Pfam" id="PF04542"/>
    </source>
</evidence>
<name>A0A1I5HGM4_9ACTN</name>
<dbReference type="Pfam" id="PF08281">
    <property type="entry name" value="Sigma70_r4_2"/>
    <property type="match status" value="1"/>
</dbReference>
<dbReference type="SUPFAM" id="SSF88946">
    <property type="entry name" value="Sigma2 domain of RNA polymerase sigma factors"/>
    <property type="match status" value="1"/>
</dbReference>
<dbReference type="InParanoid" id="A0A1I5HGM4"/>
<dbReference type="InterPro" id="IPR013324">
    <property type="entry name" value="RNA_pol_sigma_r3/r4-like"/>
</dbReference>
<dbReference type="GO" id="GO:0003677">
    <property type="term" value="F:DNA binding"/>
    <property type="evidence" value="ECO:0007669"/>
    <property type="project" value="InterPro"/>
</dbReference>
<protein>
    <submittedName>
        <fullName evidence="8">RNA polymerase sigma-70 factor, ECF subfamily</fullName>
    </submittedName>
</protein>
<dbReference type="Proteomes" id="UP000183413">
    <property type="component" value="Unassembled WGS sequence"/>
</dbReference>
<dbReference type="AlphaFoldDB" id="A0A1I5HGM4"/>
<keyword evidence="3" id="KW-0805">Transcription regulation</keyword>
<sequence>MAGERTASPIAGRQRPETGVVPALRTFKVAFVEATRALSEADWETHRPAVFGAAYRILGTVTEAEDVTQEVWLRAAAADLSEVRDLRAWLVTVAARTSYNVLNSARVRRESYVGPWLPEPLLTGPDAAARVLMDESVSTAMLVVMEALTPAERVALVLHDVFGFPFDRIAEVLGATPAAGRKLASRARARVAAVRERPTASRTETERVLKAFRAAAEAGDMAGLVELLDPEAVYVADGGGKVTAARKPVRGAERIAVLAIRQIGLRRPDAFSIIEVNGRPALATYRGGELVWLDTVEIAGGRITALRRLANPEKFAHIGHI</sequence>
<evidence type="ECO:0000259" key="7">
    <source>
        <dbReference type="Pfam" id="PF08281"/>
    </source>
</evidence>
<organism evidence="8 9">
    <name type="scientific">Actinomadura madurae</name>
    <dbReference type="NCBI Taxonomy" id="1993"/>
    <lineage>
        <taxon>Bacteria</taxon>
        <taxon>Bacillati</taxon>
        <taxon>Actinomycetota</taxon>
        <taxon>Actinomycetes</taxon>
        <taxon>Streptosporangiales</taxon>
        <taxon>Thermomonosporaceae</taxon>
        <taxon>Actinomadura</taxon>
    </lineage>
</organism>
<keyword evidence="5" id="KW-0804">Transcription</keyword>
<keyword evidence="9" id="KW-1185">Reference proteome</keyword>
<dbReference type="InterPro" id="IPR013325">
    <property type="entry name" value="RNA_pol_sigma_r2"/>
</dbReference>
<evidence type="ECO:0000313" key="9">
    <source>
        <dbReference type="Proteomes" id="UP000183413"/>
    </source>
</evidence>
<dbReference type="EMBL" id="FOVH01000006">
    <property type="protein sequence ID" value="SFO47011.1"/>
    <property type="molecule type" value="Genomic_DNA"/>
</dbReference>
<dbReference type="InterPro" id="IPR007627">
    <property type="entry name" value="RNA_pol_sigma70_r2"/>
</dbReference>
<dbReference type="Gene3D" id="1.10.10.10">
    <property type="entry name" value="Winged helix-like DNA-binding domain superfamily/Winged helix DNA-binding domain"/>
    <property type="match status" value="1"/>
</dbReference>
<reference evidence="8 9" key="1">
    <citation type="submission" date="2016-10" db="EMBL/GenBank/DDBJ databases">
        <authorList>
            <person name="de Groot N.N."/>
        </authorList>
    </citation>
    <scope>NUCLEOTIDE SEQUENCE [LARGE SCALE GENOMIC DNA]</scope>
    <source>
        <strain evidence="8 9">DSM 43067</strain>
    </source>
</reference>
<comment type="subunit">
    <text evidence="2">Interacts transiently with the RNA polymerase catalytic core formed by RpoA, RpoB, RpoC and RpoZ (2 alpha, 1 beta, 1 beta' and 1 omega subunit) to form the RNA polymerase holoenzyme that can initiate transcription.</text>
</comment>
<dbReference type="Pfam" id="PF04542">
    <property type="entry name" value="Sigma70_r2"/>
    <property type="match status" value="1"/>
</dbReference>
<dbReference type="NCBIfam" id="TIGR02937">
    <property type="entry name" value="sigma70-ECF"/>
    <property type="match status" value="1"/>
</dbReference>
<gene>
    <name evidence="8" type="ORF">SAMN04489713_106197</name>
</gene>
<evidence type="ECO:0000256" key="4">
    <source>
        <dbReference type="ARBA" id="ARBA00023082"/>
    </source>
</evidence>
<feature type="domain" description="RNA polymerase sigma factor 70 region 4 type 2" evidence="7">
    <location>
        <begin position="142"/>
        <end position="190"/>
    </location>
</feature>
<dbReference type="SUPFAM" id="SSF54427">
    <property type="entry name" value="NTF2-like"/>
    <property type="match status" value="1"/>
</dbReference>
<evidence type="ECO:0000313" key="8">
    <source>
        <dbReference type="EMBL" id="SFO47011.1"/>
    </source>
</evidence>
<accession>A0A1I5HGM4</accession>
<evidence type="ECO:0000256" key="3">
    <source>
        <dbReference type="ARBA" id="ARBA00023015"/>
    </source>
</evidence>
<dbReference type="PANTHER" id="PTHR30173">
    <property type="entry name" value="SIGMA 19 FACTOR"/>
    <property type="match status" value="1"/>
</dbReference>
<dbReference type="InterPro" id="IPR032710">
    <property type="entry name" value="NTF2-like_dom_sf"/>
</dbReference>
<proteinExistence type="inferred from homology"/>
<comment type="similarity">
    <text evidence="1">Belongs to the sigma-70 factor family. ECF subfamily.</text>
</comment>
<dbReference type="InterPro" id="IPR014284">
    <property type="entry name" value="RNA_pol_sigma-70_dom"/>
</dbReference>
<dbReference type="STRING" id="1993.SAMN04489713_106197"/>
<evidence type="ECO:0000256" key="2">
    <source>
        <dbReference type="ARBA" id="ARBA00011344"/>
    </source>
</evidence>
<dbReference type="GO" id="GO:0016987">
    <property type="term" value="F:sigma factor activity"/>
    <property type="evidence" value="ECO:0007669"/>
    <property type="project" value="UniProtKB-KW"/>
</dbReference>
<dbReference type="eggNOG" id="COG1595">
    <property type="taxonomic scope" value="Bacteria"/>
</dbReference>
<dbReference type="GO" id="GO:0006352">
    <property type="term" value="P:DNA-templated transcription initiation"/>
    <property type="evidence" value="ECO:0007669"/>
    <property type="project" value="InterPro"/>
</dbReference>
<feature type="domain" description="RNA polymerase sigma-70 region 2" evidence="6">
    <location>
        <begin position="44"/>
        <end position="105"/>
    </location>
</feature>
<evidence type="ECO:0000256" key="5">
    <source>
        <dbReference type="ARBA" id="ARBA00023163"/>
    </source>
</evidence>
<dbReference type="InterPro" id="IPR036388">
    <property type="entry name" value="WH-like_DNA-bd_sf"/>
</dbReference>